<keyword evidence="1" id="KW-0540">Nuclease</keyword>
<name>K1SPD1_9ZZZZ</name>
<proteinExistence type="predicted"/>
<reference evidence="1" key="1">
    <citation type="journal article" date="2013" name="Environ. Microbiol.">
        <title>Microbiota from the distal guts of lean and obese adolescents exhibit partial functional redundancy besides clear differences in community structure.</title>
        <authorList>
            <person name="Ferrer M."/>
            <person name="Ruiz A."/>
            <person name="Lanza F."/>
            <person name="Haange S.B."/>
            <person name="Oberbach A."/>
            <person name="Till H."/>
            <person name="Bargiela R."/>
            <person name="Campoy C."/>
            <person name="Segura M.T."/>
            <person name="Richter M."/>
            <person name="von Bergen M."/>
            <person name="Seifert J."/>
            <person name="Suarez A."/>
        </authorList>
    </citation>
    <scope>NUCLEOTIDE SEQUENCE</scope>
</reference>
<sequence>MARIALRYFHNKVKFWRTPTPIHVSSRLAKEALSLGNISLSDGETIAVYEVELNEKVDIERNRHGIRDILTTDWRNMGYAGAFVFGYRKNESVLRFSYVSETWGFNKQGEYEKVSTDTMRYTYLLGEGRGCRTAIDQFSTLKNSKQTLADITEAFSVEALTKQFYGELFDWYLWAIDPVTGVSFPNNTSIEDDDREDIRNKD</sequence>
<keyword evidence="1" id="KW-0255">Endonuclease</keyword>
<keyword evidence="1" id="KW-0378">Hydrolase</keyword>
<feature type="non-terminal residue" evidence="1">
    <location>
        <position position="202"/>
    </location>
</feature>
<comment type="caution">
    <text evidence="1">The sequence shown here is derived from an EMBL/GenBank/DDBJ whole genome shotgun (WGS) entry which is preliminary data.</text>
</comment>
<gene>
    <name evidence="1" type="ORF">OBE_07936</name>
</gene>
<dbReference type="AlphaFoldDB" id="K1SPD1"/>
<dbReference type="EMBL" id="AJWZ01005457">
    <property type="protein sequence ID" value="EKC62517.1"/>
    <property type="molecule type" value="Genomic_DNA"/>
</dbReference>
<dbReference type="GO" id="GO:0004519">
    <property type="term" value="F:endonuclease activity"/>
    <property type="evidence" value="ECO:0007669"/>
    <property type="project" value="UniProtKB-KW"/>
</dbReference>
<accession>K1SPD1</accession>
<organism evidence="1">
    <name type="scientific">human gut metagenome</name>
    <dbReference type="NCBI Taxonomy" id="408170"/>
    <lineage>
        <taxon>unclassified sequences</taxon>
        <taxon>metagenomes</taxon>
        <taxon>organismal metagenomes</taxon>
    </lineage>
</organism>
<evidence type="ECO:0000313" key="1">
    <source>
        <dbReference type="EMBL" id="EKC62517.1"/>
    </source>
</evidence>
<protein>
    <submittedName>
        <fullName evidence="1">Type IIS restriction endonuclease</fullName>
    </submittedName>
</protein>